<dbReference type="EMBL" id="RJTH01000006">
    <property type="protein sequence ID" value="RUM23926.1"/>
    <property type="molecule type" value="Genomic_DNA"/>
</dbReference>
<accession>A0A3S0QTS7</accession>
<dbReference type="AlphaFoldDB" id="A0A3S0QTS7"/>
<organism evidence="1 2">
    <name type="scientific">Rhizobium vallis</name>
    <dbReference type="NCBI Taxonomy" id="634290"/>
    <lineage>
        <taxon>Bacteria</taxon>
        <taxon>Pseudomonadati</taxon>
        <taxon>Pseudomonadota</taxon>
        <taxon>Alphaproteobacteria</taxon>
        <taxon>Hyphomicrobiales</taxon>
        <taxon>Rhizobiaceae</taxon>
        <taxon>Rhizobium/Agrobacterium group</taxon>
        <taxon>Rhizobium</taxon>
    </lineage>
</organism>
<evidence type="ECO:0000313" key="1">
    <source>
        <dbReference type="EMBL" id="RUM23926.1"/>
    </source>
</evidence>
<evidence type="ECO:0000313" key="2">
    <source>
        <dbReference type="Proteomes" id="UP000278823"/>
    </source>
</evidence>
<reference evidence="2" key="1">
    <citation type="submission" date="2018-11" db="EMBL/GenBank/DDBJ databases">
        <title>Rhizobium chutanense sp. nov., isolated from root nodules of Phaseolus vulgaris in China.</title>
        <authorList>
            <person name="Huo Y."/>
        </authorList>
    </citation>
    <scope>NUCLEOTIDE SEQUENCE [LARGE SCALE GENOMIC DNA]</scope>
    <source>
        <strain evidence="2">CCBAU 65647</strain>
    </source>
</reference>
<name>A0A3S0QTS7_9HYPH</name>
<proteinExistence type="predicted"/>
<comment type="caution">
    <text evidence="1">The sequence shown here is derived from an EMBL/GenBank/DDBJ whole genome shotgun (WGS) entry which is preliminary data.</text>
</comment>
<protein>
    <submittedName>
        <fullName evidence="1">Uncharacterized protein</fullName>
    </submittedName>
</protein>
<gene>
    <name evidence="1" type="ORF">EFQ99_18270</name>
</gene>
<dbReference type="Proteomes" id="UP000278823">
    <property type="component" value="Unassembled WGS sequence"/>
</dbReference>
<sequence>MIASLYADYVQNLKAALDDLFERPDRYQTFDLHVELAMGAALMVYETKRQKGRTDTIAYARTPKGNVQVSPELAQQSLLSFLTMQDHIALTGEPMISLNENYPHAVTSFEHRARGAPLTNSMKMIFVGVNDAEDAGQYVEITGEPTAIVTTRPHHSKTLWEWK</sequence>
<keyword evidence="2" id="KW-1185">Reference proteome</keyword>